<dbReference type="Pfam" id="PF14297">
    <property type="entry name" value="Lin1244_N"/>
    <property type="match status" value="1"/>
</dbReference>
<accession>A0ABW4DGT5</accession>
<evidence type="ECO:0000256" key="1">
    <source>
        <dbReference type="SAM" id="MobiDB-lite"/>
    </source>
</evidence>
<evidence type="ECO:0000259" key="2">
    <source>
        <dbReference type="Pfam" id="PF14297"/>
    </source>
</evidence>
<feature type="region of interest" description="Disordered" evidence="1">
    <location>
        <begin position="109"/>
        <end position="154"/>
    </location>
</feature>
<gene>
    <name evidence="3" type="ORF">ACFQ5D_18080</name>
</gene>
<sequence length="268" mass="31163">MKEAYYFSHDSNARNDKKILDMLSVYGAEGYGWYWMLVEMMRDDSDYKLDMQSKYSFNAFALQLYADSTKIQSFIMDCINEFGLFESDGAFFWSNSLLRRMEKKKKISESRSNAANKRWNNANASKTDAGAMQNDAKESKGKESKRNKKESKKDIKKNQYAEFVNLSQEEYDKLISFYGEDKTKQMIEILDNYKGANNKKYASDYRAILNWVVKRVEEEERRHGGSSGLPKYQGDSKKGYGGSDRKITRYDQTSNVREFSDEELAGLI</sequence>
<protein>
    <submittedName>
        <fullName evidence="3">DUF4373 domain-containing protein</fullName>
    </submittedName>
</protein>
<comment type="caution">
    <text evidence="3">The sequence shown here is derived from an EMBL/GenBank/DDBJ whole genome shotgun (WGS) entry which is preliminary data.</text>
</comment>
<organism evidence="3 4">
    <name type="scientific">Paenibacillus farraposensis</name>
    <dbReference type="NCBI Taxonomy" id="2807095"/>
    <lineage>
        <taxon>Bacteria</taxon>
        <taxon>Bacillati</taxon>
        <taxon>Bacillota</taxon>
        <taxon>Bacilli</taxon>
        <taxon>Bacillales</taxon>
        <taxon>Paenibacillaceae</taxon>
        <taxon>Paenibacillus</taxon>
    </lineage>
</organism>
<feature type="compositionally biased region" description="Basic and acidic residues" evidence="1">
    <location>
        <begin position="234"/>
        <end position="249"/>
    </location>
</feature>
<feature type="compositionally biased region" description="Basic and acidic residues" evidence="1">
    <location>
        <begin position="135"/>
        <end position="144"/>
    </location>
</feature>
<name>A0ABW4DGT5_9BACL</name>
<dbReference type="RefSeq" id="WP_229526481.1">
    <property type="nucleotide sequence ID" value="NZ_JAFFQR010000112.1"/>
</dbReference>
<dbReference type="Proteomes" id="UP001597340">
    <property type="component" value="Unassembled WGS sequence"/>
</dbReference>
<dbReference type="EMBL" id="JBHTNZ010000029">
    <property type="protein sequence ID" value="MFD1463257.1"/>
    <property type="molecule type" value="Genomic_DNA"/>
</dbReference>
<evidence type="ECO:0000313" key="3">
    <source>
        <dbReference type="EMBL" id="MFD1463257.1"/>
    </source>
</evidence>
<proteinExistence type="predicted"/>
<feature type="region of interest" description="Disordered" evidence="1">
    <location>
        <begin position="219"/>
        <end position="253"/>
    </location>
</feature>
<evidence type="ECO:0000313" key="4">
    <source>
        <dbReference type="Proteomes" id="UP001597340"/>
    </source>
</evidence>
<feature type="compositionally biased region" description="Low complexity" evidence="1">
    <location>
        <begin position="110"/>
        <end position="126"/>
    </location>
</feature>
<dbReference type="InterPro" id="IPR025400">
    <property type="entry name" value="Lin1244/Lin1753-like_N"/>
</dbReference>
<feature type="domain" description="Lin1244/Lin1753-like N-terminal" evidence="2">
    <location>
        <begin position="6"/>
        <end position="96"/>
    </location>
</feature>
<keyword evidence="4" id="KW-1185">Reference proteome</keyword>
<reference evidence="4" key="1">
    <citation type="journal article" date="2019" name="Int. J. Syst. Evol. Microbiol.">
        <title>The Global Catalogue of Microorganisms (GCM) 10K type strain sequencing project: providing services to taxonomists for standard genome sequencing and annotation.</title>
        <authorList>
            <consortium name="The Broad Institute Genomics Platform"/>
            <consortium name="The Broad Institute Genome Sequencing Center for Infectious Disease"/>
            <person name="Wu L."/>
            <person name="Ma J."/>
        </authorList>
    </citation>
    <scope>NUCLEOTIDE SEQUENCE [LARGE SCALE GENOMIC DNA]</scope>
    <source>
        <strain evidence="4">CCM 9147</strain>
    </source>
</reference>